<keyword evidence="1" id="KW-0175">Coiled coil</keyword>
<name>A0AAD5JMR0_ACENE</name>
<feature type="coiled-coil region" evidence="1">
    <location>
        <begin position="200"/>
        <end position="227"/>
    </location>
</feature>
<keyword evidence="3" id="KW-1185">Reference proteome</keyword>
<evidence type="ECO:0000256" key="1">
    <source>
        <dbReference type="SAM" id="Coils"/>
    </source>
</evidence>
<sequence>MVSLAGVAEASLSDGFKRWQSIAMPSNFVSEGSPVNEGEAFRVDGALFKVLSSIATNLGEMREAQVPLQQQSRPSRVYYRSVWQGQFNLIPIFKGVKIPYFRSLAPYGKGMACIRIKHLSQALITQERQALEISQLTIKFAKKSGLLKSASACELGINHGFEKSLRQREAIEDALRKTLAFVETKASDDVDDLGELSLRSSQLEASASSAKLRNAELESKATLAEQEAIKSKYEARTAKKTFAIVQYLMFESQQKSEEAKLHYEKLAEDLRQ</sequence>
<dbReference type="EMBL" id="JAJSOW010000003">
    <property type="protein sequence ID" value="KAI9194924.1"/>
    <property type="molecule type" value="Genomic_DNA"/>
</dbReference>
<proteinExistence type="predicted"/>
<evidence type="ECO:0000313" key="2">
    <source>
        <dbReference type="EMBL" id="KAI9194924.1"/>
    </source>
</evidence>
<gene>
    <name evidence="2" type="ORF">LWI28_010181</name>
</gene>
<dbReference type="Proteomes" id="UP001064489">
    <property type="component" value="Chromosome 1"/>
</dbReference>
<organism evidence="2 3">
    <name type="scientific">Acer negundo</name>
    <name type="common">Box elder</name>
    <dbReference type="NCBI Taxonomy" id="4023"/>
    <lineage>
        <taxon>Eukaryota</taxon>
        <taxon>Viridiplantae</taxon>
        <taxon>Streptophyta</taxon>
        <taxon>Embryophyta</taxon>
        <taxon>Tracheophyta</taxon>
        <taxon>Spermatophyta</taxon>
        <taxon>Magnoliopsida</taxon>
        <taxon>eudicotyledons</taxon>
        <taxon>Gunneridae</taxon>
        <taxon>Pentapetalae</taxon>
        <taxon>rosids</taxon>
        <taxon>malvids</taxon>
        <taxon>Sapindales</taxon>
        <taxon>Sapindaceae</taxon>
        <taxon>Hippocastanoideae</taxon>
        <taxon>Acereae</taxon>
        <taxon>Acer</taxon>
    </lineage>
</organism>
<reference evidence="2" key="2">
    <citation type="submission" date="2023-02" db="EMBL/GenBank/DDBJ databases">
        <authorList>
            <person name="Swenson N.G."/>
            <person name="Wegrzyn J.L."/>
            <person name="Mcevoy S.L."/>
        </authorList>
    </citation>
    <scope>NUCLEOTIDE SEQUENCE</scope>
    <source>
        <strain evidence="2">91603</strain>
        <tissue evidence="2">Leaf</tissue>
    </source>
</reference>
<evidence type="ECO:0000313" key="3">
    <source>
        <dbReference type="Proteomes" id="UP001064489"/>
    </source>
</evidence>
<comment type="caution">
    <text evidence="2">The sequence shown here is derived from an EMBL/GenBank/DDBJ whole genome shotgun (WGS) entry which is preliminary data.</text>
</comment>
<reference evidence="2" key="1">
    <citation type="journal article" date="2022" name="Plant J.">
        <title>Strategies of tolerance reflected in two North American maple genomes.</title>
        <authorList>
            <person name="McEvoy S.L."/>
            <person name="Sezen U.U."/>
            <person name="Trouern-Trend A."/>
            <person name="McMahon S.M."/>
            <person name="Schaberg P.G."/>
            <person name="Yang J."/>
            <person name="Wegrzyn J.L."/>
            <person name="Swenson N.G."/>
        </authorList>
    </citation>
    <scope>NUCLEOTIDE SEQUENCE</scope>
    <source>
        <strain evidence="2">91603</strain>
    </source>
</reference>
<dbReference type="AlphaFoldDB" id="A0AAD5JMR0"/>
<accession>A0AAD5JMR0</accession>
<protein>
    <submittedName>
        <fullName evidence="2">Uncharacterized protein</fullName>
    </submittedName>
</protein>